<name>A0A078A9T0_STYLE</name>
<dbReference type="CDD" id="cd02248">
    <property type="entry name" value="Peptidase_C1A"/>
    <property type="match status" value="1"/>
</dbReference>
<dbReference type="PRINTS" id="PR00705">
    <property type="entry name" value="PAPAIN"/>
</dbReference>
<evidence type="ECO:0000256" key="2">
    <source>
        <dbReference type="ARBA" id="ARBA00023145"/>
    </source>
</evidence>
<reference evidence="6 7" key="1">
    <citation type="submission" date="2014-06" db="EMBL/GenBank/DDBJ databases">
        <authorList>
            <person name="Swart Estienne"/>
        </authorList>
    </citation>
    <scope>NUCLEOTIDE SEQUENCE [LARGE SCALE GENOMIC DNA]</scope>
    <source>
        <strain evidence="6 7">130c</strain>
    </source>
</reference>
<evidence type="ECO:0000259" key="5">
    <source>
        <dbReference type="SMART" id="SM00848"/>
    </source>
</evidence>
<dbReference type="InterPro" id="IPR013128">
    <property type="entry name" value="Peptidase_C1A"/>
</dbReference>
<evidence type="ECO:0000313" key="7">
    <source>
        <dbReference type="Proteomes" id="UP000039865"/>
    </source>
</evidence>
<dbReference type="PANTHER" id="PTHR12411">
    <property type="entry name" value="CYSTEINE PROTEASE FAMILY C1-RELATED"/>
    <property type="match status" value="1"/>
</dbReference>
<dbReference type="InterPro" id="IPR038765">
    <property type="entry name" value="Papain-like_cys_pep_sf"/>
</dbReference>
<feature type="domain" description="Cathepsin propeptide inhibitor" evidence="5">
    <location>
        <begin position="1"/>
        <end position="55"/>
    </location>
</feature>
<dbReference type="InterPro" id="IPR039417">
    <property type="entry name" value="Peptidase_C1A_papain-like"/>
</dbReference>
<proteinExistence type="inferred from homology"/>
<dbReference type="SMART" id="SM00645">
    <property type="entry name" value="Pept_C1"/>
    <property type="match status" value="1"/>
</dbReference>
<keyword evidence="2" id="KW-0865">Zymogen</keyword>
<evidence type="ECO:0000256" key="3">
    <source>
        <dbReference type="ARBA" id="ARBA00023157"/>
    </source>
</evidence>
<dbReference type="Pfam" id="PF08246">
    <property type="entry name" value="Inhibitor_I29"/>
    <property type="match status" value="1"/>
</dbReference>
<dbReference type="AlphaFoldDB" id="A0A078A9T0"/>
<dbReference type="InterPro" id="IPR000169">
    <property type="entry name" value="Pept_cys_AS"/>
</dbReference>
<dbReference type="InParanoid" id="A0A078A9T0"/>
<dbReference type="InterPro" id="IPR025660">
    <property type="entry name" value="Pept_his_AS"/>
</dbReference>
<dbReference type="EMBL" id="CCKQ01007289">
    <property type="protein sequence ID" value="CDW78651.1"/>
    <property type="molecule type" value="Genomic_DNA"/>
</dbReference>
<accession>A0A078A9T0</accession>
<feature type="domain" description="Peptidase C1A papain C-terminal" evidence="4">
    <location>
        <begin position="80"/>
        <end position="292"/>
    </location>
</feature>
<comment type="similarity">
    <text evidence="1">Belongs to the peptidase C1 family.</text>
</comment>
<dbReference type="GO" id="GO:0008234">
    <property type="term" value="F:cysteine-type peptidase activity"/>
    <property type="evidence" value="ECO:0007669"/>
    <property type="project" value="InterPro"/>
</dbReference>
<sequence length="293" mass="31530">MARHGKSYATKEEYELRLKQYRTSMSLINSHNSNNAGGSFHLKPNKFADYTPQEYKKLLGFRPVAKTQKTLSAQVNASDIPDSIDWRTKGAVNAVKDQGQCGSCWAFSTVGALEGRNFIKTGKLFSLSEQQLVDCARDGSAGCEGGDMGSAMDYIAKNPLETEANYPYAAVDQTCQADPKKEIVTDLGHNDITPNSVAALKAAIAQGPVSVAIEADTFTFQFYSGGVLNSSGCGTNLDHGVVAVGYGKENNQEYYIVRNSWGPSWGESGYIRIAAVEGAGICGIQMQPVAPKL</sequence>
<dbReference type="SUPFAM" id="SSF54001">
    <property type="entry name" value="Cysteine proteinases"/>
    <property type="match status" value="1"/>
</dbReference>
<organism evidence="6 7">
    <name type="scientific">Stylonychia lemnae</name>
    <name type="common">Ciliate</name>
    <dbReference type="NCBI Taxonomy" id="5949"/>
    <lineage>
        <taxon>Eukaryota</taxon>
        <taxon>Sar</taxon>
        <taxon>Alveolata</taxon>
        <taxon>Ciliophora</taxon>
        <taxon>Intramacronucleata</taxon>
        <taxon>Spirotrichea</taxon>
        <taxon>Stichotrichia</taxon>
        <taxon>Sporadotrichida</taxon>
        <taxon>Oxytrichidae</taxon>
        <taxon>Stylonychinae</taxon>
        <taxon>Stylonychia</taxon>
    </lineage>
</organism>
<gene>
    <name evidence="6" type="primary">Contig2630.g2823</name>
    <name evidence="6" type="ORF">STYLEM_7632</name>
</gene>
<dbReference type="PROSITE" id="PS00139">
    <property type="entry name" value="THIOL_PROTEASE_CYS"/>
    <property type="match status" value="1"/>
</dbReference>
<dbReference type="GO" id="GO:0006508">
    <property type="term" value="P:proteolysis"/>
    <property type="evidence" value="ECO:0007669"/>
    <property type="project" value="InterPro"/>
</dbReference>
<dbReference type="OMA" id="CFAASND"/>
<evidence type="ECO:0000256" key="1">
    <source>
        <dbReference type="ARBA" id="ARBA00008455"/>
    </source>
</evidence>
<dbReference type="Pfam" id="PF00112">
    <property type="entry name" value="Peptidase_C1"/>
    <property type="match status" value="1"/>
</dbReference>
<dbReference type="SMART" id="SM00848">
    <property type="entry name" value="Inhibitor_I29"/>
    <property type="match status" value="1"/>
</dbReference>
<evidence type="ECO:0000313" key="6">
    <source>
        <dbReference type="EMBL" id="CDW78651.1"/>
    </source>
</evidence>
<dbReference type="InterPro" id="IPR013201">
    <property type="entry name" value="Prot_inhib_I29"/>
</dbReference>
<dbReference type="Proteomes" id="UP000039865">
    <property type="component" value="Unassembled WGS sequence"/>
</dbReference>
<keyword evidence="3" id="KW-1015">Disulfide bond</keyword>
<dbReference type="PROSITE" id="PS00639">
    <property type="entry name" value="THIOL_PROTEASE_HIS"/>
    <property type="match status" value="1"/>
</dbReference>
<evidence type="ECO:0000259" key="4">
    <source>
        <dbReference type="SMART" id="SM00645"/>
    </source>
</evidence>
<dbReference type="InterPro" id="IPR000668">
    <property type="entry name" value="Peptidase_C1A_C"/>
</dbReference>
<keyword evidence="7" id="KW-1185">Reference proteome</keyword>
<dbReference type="OrthoDB" id="190265at2759"/>
<protein>
    <submittedName>
        <fullName evidence="6">Cathepsin l</fullName>
    </submittedName>
</protein>
<dbReference type="Gene3D" id="3.90.70.10">
    <property type="entry name" value="Cysteine proteinases"/>
    <property type="match status" value="1"/>
</dbReference>
<dbReference type="FunFam" id="3.90.70.10:FF:000039">
    <property type="entry name" value="Cysteine proteinase 2, putative"/>
    <property type="match status" value="1"/>
</dbReference>